<organism evidence="6 7">
    <name type="scientific">Ambrosia artemisiifolia</name>
    <name type="common">Common ragweed</name>
    <dbReference type="NCBI Taxonomy" id="4212"/>
    <lineage>
        <taxon>Eukaryota</taxon>
        <taxon>Viridiplantae</taxon>
        <taxon>Streptophyta</taxon>
        <taxon>Embryophyta</taxon>
        <taxon>Tracheophyta</taxon>
        <taxon>Spermatophyta</taxon>
        <taxon>Magnoliopsida</taxon>
        <taxon>eudicotyledons</taxon>
        <taxon>Gunneridae</taxon>
        <taxon>Pentapetalae</taxon>
        <taxon>asterids</taxon>
        <taxon>campanulids</taxon>
        <taxon>Asterales</taxon>
        <taxon>Asteraceae</taxon>
        <taxon>Asteroideae</taxon>
        <taxon>Heliantheae alliance</taxon>
        <taxon>Heliantheae</taxon>
        <taxon>Ambrosia</taxon>
    </lineage>
</organism>
<evidence type="ECO:0000313" key="6">
    <source>
        <dbReference type="EMBL" id="KAI7725463.1"/>
    </source>
</evidence>
<dbReference type="Gene3D" id="3.40.50.150">
    <property type="entry name" value="Vaccinia Virus protein VP39"/>
    <property type="match status" value="1"/>
</dbReference>
<accession>A0AAD5BL96</accession>
<proteinExistence type="inferred from homology"/>
<dbReference type="GO" id="GO:0032259">
    <property type="term" value="P:methylation"/>
    <property type="evidence" value="ECO:0007669"/>
    <property type="project" value="UniProtKB-KW"/>
</dbReference>
<dbReference type="AlphaFoldDB" id="A0AAD5BL96"/>
<sequence>MVLVNILHMNIGDGESSYANNSMLQKTGIQEAVPFLRHSIRGLANYDVFKDYIIVADLGCSSSTNTLLVASNIIDIVHEVCQENNRKPPQFQKEKGESFGPCVVSAVPGTFYDRLFLDKSLHIVHSANSNHWLSEVPQGLENNGSNIYITKTSPPNVYRAYGEQFHTDFTSTADPTTDDCCALLELLGQSLINMMKEGLVRESDINSFNVPVYFPCEHEVRNAIEYDGSFSLENMNFFKVNWDPHDTDYTNMNDSLELSQIHGENASKLLRAVLEPLLVSHFGNSIIDVLFGKFGKHVGEYLLRQKTRYFFTTISLIKK</sequence>
<protein>
    <submittedName>
        <fullName evidence="6">Uncharacterized protein</fullName>
    </submittedName>
</protein>
<evidence type="ECO:0000256" key="3">
    <source>
        <dbReference type="ARBA" id="ARBA00022679"/>
    </source>
</evidence>
<name>A0AAD5BL96_AMBAR</name>
<dbReference type="EMBL" id="JAMZMK010011933">
    <property type="protein sequence ID" value="KAI7725463.1"/>
    <property type="molecule type" value="Genomic_DNA"/>
</dbReference>
<dbReference type="SUPFAM" id="SSF53335">
    <property type="entry name" value="S-adenosyl-L-methionine-dependent methyltransferases"/>
    <property type="match status" value="1"/>
</dbReference>
<reference evidence="6" key="1">
    <citation type="submission" date="2022-06" db="EMBL/GenBank/DDBJ databases">
        <title>Uncovering the hologenomic basis of an extraordinary plant invasion.</title>
        <authorList>
            <person name="Bieker V.C."/>
            <person name="Martin M.D."/>
            <person name="Gilbert T."/>
            <person name="Hodgins K."/>
            <person name="Battlay P."/>
            <person name="Petersen B."/>
            <person name="Wilson J."/>
        </authorList>
    </citation>
    <scope>NUCLEOTIDE SEQUENCE</scope>
    <source>
        <strain evidence="6">AA19_3_7</strain>
        <tissue evidence="6">Leaf</tissue>
    </source>
</reference>
<keyword evidence="7" id="KW-1185">Reference proteome</keyword>
<dbReference type="InterPro" id="IPR005299">
    <property type="entry name" value="MeTrfase_7"/>
</dbReference>
<keyword evidence="4" id="KW-0479">Metal-binding</keyword>
<evidence type="ECO:0000256" key="1">
    <source>
        <dbReference type="ARBA" id="ARBA00007967"/>
    </source>
</evidence>
<evidence type="ECO:0000313" key="7">
    <source>
        <dbReference type="Proteomes" id="UP001206925"/>
    </source>
</evidence>
<evidence type="ECO:0000256" key="4">
    <source>
        <dbReference type="ARBA" id="ARBA00022723"/>
    </source>
</evidence>
<dbReference type="InterPro" id="IPR029063">
    <property type="entry name" value="SAM-dependent_MTases_sf"/>
</dbReference>
<comment type="similarity">
    <text evidence="1">Belongs to the methyltransferase superfamily. Type-7 methyltransferase family.</text>
</comment>
<dbReference type="Pfam" id="PF03492">
    <property type="entry name" value="Methyltransf_7"/>
    <property type="match status" value="3"/>
</dbReference>
<evidence type="ECO:0000256" key="2">
    <source>
        <dbReference type="ARBA" id="ARBA00022603"/>
    </source>
</evidence>
<keyword evidence="3" id="KW-0808">Transferase</keyword>
<keyword evidence="5" id="KW-0460">Magnesium</keyword>
<dbReference type="Gene3D" id="1.10.1200.270">
    <property type="entry name" value="Methyltransferase, alpha-helical capping domain"/>
    <property type="match status" value="2"/>
</dbReference>
<dbReference type="InterPro" id="IPR042086">
    <property type="entry name" value="MeTrfase_capping"/>
</dbReference>
<comment type="caution">
    <text evidence="6">The sequence shown here is derived from an EMBL/GenBank/DDBJ whole genome shotgun (WGS) entry which is preliminary data.</text>
</comment>
<dbReference type="Proteomes" id="UP001206925">
    <property type="component" value="Unassembled WGS sequence"/>
</dbReference>
<dbReference type="PANTHER" id="PTHR31009">
    <property type="entry name" value="S-ADENOSYL-L-METHIONINE:CARBOXYL METHYLTRANSFERASE FAMILY PROTEIN"/>
    <property type="match status" value="1"/>
</dbReference>
<keyword evidence="2" id="KW-0489">Methyltransferase</keyword>
<dbReference type="GO" id="GO:0008168">
    <property type="term" value="F:methyltransferase activity"/>
    <property type="evidence" value="ECO:0007669"/>
    <property type="project" value="UniProtKB-KW"/>
</dbReference>
<dbReference type="GO" id="GO:0046872">
    <property type="term" value="F:metal ion binding"/>
    <property type="evidence" value="ECO:0007669"/>
    <property type="project" value="UniProtKB-KW"/>
</dbReference>
<gene>
    <name evidence="6" type="ORF">M8C21_003291</name>
</gene>
<evidence type="ECO:0000256" key="5">
    <source>
        <dbReference type="ARBA" id="ARBA00022842"/>
    </source>
</evidence>